<dbReference type="SUPFAM" id="SSF53756">
    <property type="entry name" value="UDP-Glycosyltransferase/glycogen phosphorylase"/>
    <property type="match status" value="1"/>
</dbReference>
<evidence type="ECO:0000256" key="2">
    <source>
        <dbReference type="ARBA" id="ARBA00022485"/>
    </source>
</evidence>
<dbReference type="SFLD" id="SFLDG01067">
    <property type="entry name" value="SPASM/twitch_domain_containing"/>
    <property type="match status" value="1"/>
</dbReference>
<dbReference type="SFLD" id="SFLDG01387">
    <property type="entry name" value="BtrN-like_SPASM_domain_contain"/>
    <property type="match status" value="1"/>
</dbReference>
<dbReference type="InterPro" id="IPR023885">
    <property type="entry name" value="4Fe4S-binding_SPASM_dom"/>
</dbReference>
<dbReference type="EMBL" id="CP027845">
    <property type="protein sequence ID" value="AVP87926.1"/>
    <property type="molecule type" value="Genomic_DNA"/>
</dbReference>
<evidence type="ECO:0000256" key="3">
    <source>
        <dbReference type="ARBA" id="ARBA00022691"/>
    </source>
</evidence>
<evidence type="ECO:0000313" key="8">
    <source>
        <dbReference type="EMBL" id="AVP87926.1"/>
    </source>
</evidence>
<dbReference type="GO" id="GO:0016757">
    <property type="term" value="F:glycosyltransferase activity"/>
    <property type="evidence" value="ECO:0007669"/>
    <property type="project" value="InterPro"/>
</dbReference>
<dbReference type="Pfam" id="PF00534">
    <property type="entry name" value="Glycos_transf_1"/>
    <property type="match status" value="1"/>
</dbReference>
<dbReference type="Pfam" id="PF13186">
    <property type="entry name" value="SPASM"/>
    <property type="match status" value="1"/>
</dbReference>
<accession>A0A2P1P9I0</accession>
<keyword evidence="9" id="KW-1185">Reference proteome</keyword>
<keyword evidence="3" id="KW-0949">S-adenosyl-L-methionine</keyword>
<dbReference type="PANTHER" id="PTHR45947:SF13">
    <property type="entry name" value="TRANSFERASE"/>
    <property type="match status" value="1"/>
</dbReference>
<dbReference type="GO" id="GO:0051536">
    <property type="term" value="F:iron-sulfur cluster binding"/>
    <property type="evidence" value="ECO:0007669"/>
    <property type="project" value="UniProtKB-KW"/>
</dbReference>
<dbReference type="Pfam" id="PF04055">
    <property type="entry name" value="Radical_SAM"/>
    <property type="match status" value="1"/>
</dbReference>
<dbReference type="InterPro" id="IPR007197">
    <property type="entry name" value="rSAM"/>
</dbReference>
<dbReference type="KEGG" id="ptc:phytr_9980"/>
<protein>
    <submittedName>
        <fullName evidence="8">Glycosyl transferase, group 1 / radical SAM family protein</fullName>
    </submittedName>
</protein>
<comment type="cofactor">
    <cofactor evidence="1">
        <name>[4Fe-4S] cluster</name>
        <dbReference type="ChEBI" id="CHEBI:49883"/>
    </cofactor>
</comment>
<dbReference type="InterPro" id="IPR013785">
    <property type="entry name" value="Aldolase_TIM"/>
</dbReference>
<dbReference type="OrthoDB" id="7249056at2"/>
<dbReference type="Pfam" id="PF13439">
    <property type="entry name" value="Glyco_transf_4"/>
    <property type="match status" value="1"/>
</dbReference>
<keyword evidence="6" id="KW-0411">Iron-sulfur</keyword>
<evidence type="ECO:0000256" key="5">
    <source>
        <dbReference type="ARBA" id="ARBA00023004"/>
    </source>
</evidence>
<dbReference type="SFLD" id="SFLDS00029">
    <property type="entry name" value="Radical_SAM"/>
    <property type="match status" value="1"/>
</dbReference>
<dbReference type="CDD" id="cd01335">
    <property type="entry name" value="Radical_SAM"/>
    <property type="match status" value="1"/>
</dbReference>
<feature type="domain" description="Radical SAM core" evidence="7">
    <location>
        <begin position="438"/>
        <end position="679"/>
    </location>
</feature>
<evidence type="ECO:0000259" key="7">
    <source>
        <dbReference type="PROSITE" id="PS51918"/>
    </source>
</evidence>
<proteinExistence type="predicted"/>
<dbReference type="Gene3D" id="3.20.20.70">
    <property type="entry name" value="Aldolase class I"/>
    <property type="match status" value="1"/>
</dbReference>
<dbReference type="InterPro" id="IPR028098">
    <property type="entry name" value="Glyco_trans_4-like_N"/>
</dbReference>
<dbReference type="RefSeq" id="WP_106874762.1">
    <property type="nucleotide sequence ID" value="NZ_CP027845.1"/>
</dbReference>
<dbReference type="InterPro" id="IPR050194">
    <property type="entry name" value="Glycosyltransferase_grp1"/>
</dbReference>
<keyword evidence="8" id="KW-0808">Transferase</keyword>
<keyword evidence="5" id="KW-0408">Iron</keyword>
<evidence type="ECO:0000256" key="6">
    <source>
        <dbReference type="ARBA" id="ARBA00023014"/>
    </source>
</evidence>
<dbReference type="InterPro" id="IPR058240">
    <property type="entry name" value="rSAM_sf"/>
</dbReference>
<organism evidence="8 9">
    <name type="scientific">Candidatus Phycorickettsia trachydisci</name>
    <dbReference type="NCBI Taxonomy" id="2115978"/>
    <lineage>
        <taxon>Bacteria</taxon>
        <taxon>Pseudomonadati</taxon>
        <taxon>Pseudomonadota</taxon>
        <taxon>Alphaproteobacteria</taxon>
        <taxon>Rickettsiales</taxon>
        <taxon>Rickettsiaceae</taxon>
        <taxon>Candidatus Phycorickettsia</taxon>
    </lineage>
</organism>
<keyword evidence="2" id="KW-0004">4Fe-4S</keyword>
<dbReference type="AlphaFoldDB" id="A0A2P1P9I0"/>
<name>A0A2P1P9I0_9RICK</name>
<dbReference type="Gene3D" id="3.40.50.2000">
    <property type="entry name" value="Glycogen Phosphorylase B"/>
    <property type="match status" value="2"/>
</dbReference>
<gene>
    <name evidence="8" type="ORF">phytr_9980</name>
</gene>
<evidence type="ECO:0000256" key="4">
    <source>
        <dbReference type="ARBA" id="ARBA00022723"/>
    </source>
</evidence>
<keyword evidence="4" id="KW-0479">Metal-binding</keyword>
<dbReference type="Proteomes" id="UP000241762">
    <property type="component" value="Chromosome"/>
</dbReference>
<reference evidence="8 9" key="1">
    <citation type="submission" date="2018-03" db="EMBL/GenBank/DDBJ databases">
        <title>A gene transfer event suggests a long-term partnership between eustigmatophyte algae and a novel lineage of endosymbiotic bacteria.</title>
        <authorList>
            <person name="Yurchenko T."/>
            <person name="Sevcikova T."/>
            <person name="Pribyl P."/>
            <person name="El Karkouri K."/>
            <person name="Klimes V."/>
            <person name="Amaral R."/>
            <person name="Zbrankova V."/>
            <person name="Kim E."/>
            <person name="Raoult D."/>
            <person name="Santos L.M.A."/>
            <person name="Elias M."/>
        </authorList>
    </citation>
    <scope>NUCLEOTIDE SEQUENCE [LARGE SCALE GENOMIC DNA]</scope>
    <source>
        <strain evidence="8">CCALA 838</strain>
    </source>
</reference>
<evidence type="ECO:0000256" key="1">
    <source>
        <dbReference type="ARBA" id="ARBA00001966"/>
    </source>
</evidence>
<evidence type="ECO:0000313" key="9">
    <source>
        <dbReference type="Proteomes" id="UP000241762"/>
    </source>
</evidence>
<dbReference type="InterPro" id="IPR034391">
    <property type="entry name" value="AdoMet-like_SPASM_containing"/>
</dbReference>
<dbReference type="PANTHER" id="PTHR45947">
    <property type="entry name" value="SULFOQUINOVOSYL TRANSFERASE SQD2"/>
    <property type="match status" value="1"/>
</dbReference>
<dbReference type="PROSITE" id="PS51918">
    <property type="entry name" value="RADICAL_SAM"/>
    <property type="match status" value="1"/>
</dbReference>
<dbReference type="GO" id="GO:0046872">
    <property type="term" value="F:metal ion binding"/>
    <property type="evidence" value="ECO:0007669"/>
    <property type="project" value="UniProtKB-KW"/>
</dbReference>
<dbReference type="CDD" id="cd21109">
    <property type="entry name" value="SPASM"/>
    <property type="match status" value="1"/>
</dbReference>
<dbReference type="InterPro" id="IPR001296">
    <property type="entry name" value="Glyco_trans_1"/>
</dbReference>
<sequence>MKILKVIHGYPPYYSAGSEVYSQLLAHGLADNHEVQVFARHENSFLPDFNYSKVLDYLDPRILLHLINIPLTKYRYKFLNKEVNERFKKIIEEFKPDLVHFGHLNHLSLNLPSITSSLNIPSVYTLHDFWLICARGRFIQRNSKQILALCDGQENKKCAQQCYSGYFTGDNDLAESDLTYWENWIAGRMKYTKQVVNNIDHFIAPSDFLLKKFIQDFSVLKEKISYLDYGFNLNRLKNRQRKLGSEFVFGYIGTHTPEKGIDLLLKAFFHGDINARLRIWGVQRPETKELMEVVDQLPGKAKSDVEWMGGYRNENIVEDVFNKVDAIVVPSIWAENSPLVIHEAQQVRVPVITSNYGGMAEYVKDGVNGLLFEHRDFMSLSAKMKLLTQDTALYKKLTENGYLYSDDGQIPSIESHVREVEKIYKDLAKLRNIPITLKPGPWRITFDTNPDYCNYACVMCECFSPYSKVKADNKAKGIKPKMMPIETIRKVIEEAAGTPLREIIPSTMGEPLMYKNFDEIINLCHEFGLKLNLTTNGSFVIKGAKKWAELLVPVLSDIKISWNGATKETHEKIMLGSKWEDVIENLKTFLNVRDNYFNNTGKTCSITLQLTFLETNLHEIYDLTKMAIDLGIDRVKGHHLWAHFDEIKNLSMRRNPDAIKRWNAEVEKIYALRDNMLLPNGKKIKLENFTILESEAVEDLAPGGACPFLGKEAWINPEGKFSPCCAPDELRKQLGNFGNVNEAKLEEIWQGGLYKNLQKNYLNYDLCKTCNMRKPLMS</sequence>
<dbReference type="SUPFAM" id="SSF102114">
    <property type="entry name" value="Radical SAM enzymes"/>
    <property type="match status" value="1"/>
</dbReference>
<dbReference type="CDD" id="cd03823">
    <property type="entry name" value="GT4_ExpE7-like"/>
    <property type="match status" value="1"/>
</dbReference>